<dbReference type="GO" id="GO:0016779">
    <property type="term" value="F:nucleotidyltransferase activity"/>
    <property type="evidence" value="ECO:0007669"/>
    <property type="project" value="TreeGrafter"/>
</dbReference>
<dbReference type="SUPFAM" id="SSF69572">
    <property type="entry name" value="Activating enzymes of the ubiquitin-like proteins"/>
    <property type="match status" value="1"/>
</dbReference>
<keyword evidence="4" id="KW-0150">Chloroplast</keyword>
<organism evidence="4">
    <name type="scientific">Polysiphonia elongata</name>
    <dbReference type="NCBI Taxonomy" id="159753"/>
    <lineage>
        <taxon>Eukaryota</taxon>
        <taxon>Rhodophyta</taxon>
        <taxon>Florideophyceae</taxon>
        <taxon>Rhodymeniophycidae</taxon>
        <taxon>Ceramiales</taxon>
        <taxon>Rhodomelaceae</taxon>
        <taxon>Polysiphonioideae</taxon>
        <taxon>Polysiphonia</taxon>
    </lineage>
</organism>
<feature type="transmembrane region" description="Helical" evidence="2">
    <location>
        <begin position="35"/>
        <end position="62"/>
    </location>
</feature>
<dbReference type="Gene3D" id="3.40.250.10">
    <property type="entry name" value="Rhodanese-like domain"/>
    <property type="match status" value="1"/>
</dbReference>
<protein>
    <submittedName>
        <fullName evidence="4">Molybdopterin biosynthesis protein</fullName>
    </submittedName>
</protein>
<dbReference type="GO" id="GO:0005829">
    <property type="term" value="C:cytosol"/>
    <property type="evidence" value="ECO:0007669"/>
    <property type="project" value="TreeGrafter"/>
</dbReference>
<keyword evidence="2" id="KW-0472">Membrane</keyword>
<dbReference type="GO" id="GO:0008641">
    <property type="term" value="F:ubiquitin-like modifier activating enzyme activity"/>
    <property type="evidence" value="ECO:0007669"/>
    <property type="project" value="InterPro"/>
</dbReference>
<dbReference type="InterPro" id="IPR001763">
    <property type="entry name" value="Rhodanese-like_dom"/>
</dbReference>
<accession>A0A1Z1MCC4</accession>
<evidence type="ECO:0000256" key="1">
    <source>
        <dbReference type="ARBA" id="ARBA00009919"/>
    </source>
</evidence>
<dbReference type="PANTHER" id="PTHR10953:SF102">
    <property type="entry name" value="ADENYLYLTRANSFERASE AND SULFURTRANSFERASE MOCS3"/>
    <property type="match status" value="1"/>
</dbReference>
<geneLocation type="chloroplast" evidence="4"/>
<dbReference type="PROSITE" id="PS50206">
    <property type="entry name" value="RHODANESE_3"/>
    <property type="match status" value="1"/>
</dbReference>
<dbReference type="CDD" id="cd00757">
    <property type="entry name" value="ThiF_MoeB_HesA_family"/>
    <property type="match status" value="1"/>
</dbReference>
<dbReference type="InterPro" id="IPR045886">
    <property type="entry name" value="ThiF/MoeB/HesA"/>
</dbReference>
<dbReference type="InterPro" id="IPR036873">
    <property type="entry name" value="Rhodanese-like_dom_sf"/>
</dbReference>
<dbReference type="CDD" id="cd00158">
    <property type="entry name" value="RHOD"/>
    <property type="match status" value="1"/>
</dbReference>
<dbReference type="EMBL" id="MF101427">
    <property type="protein sequence ID" value="ARW63404.1"/>
    <property type="molecule type" value="Genomic_DNA"/>
</dbReference>
<dbReference type="RefSeq" id="YP_009394842.1">
    <property type="nucleotide sequence ID" value="NC_035274.1"/>
</dbReference>
<dbReference type="GO" id="GO:0008146">
    <property type="term" value="F:sulfotransferase activity"/>
    <property type="evidence" value="ECO:0007669"/>
    <property type="project" value="TreeGrafter"/>
</dbReference>
<dbReference type="GeneID" id="33356765"/>
<keyword evidence="2" id="KW-0812">Transmembrane</keyword>
<evidence type="ECO:0000259" key="3">
    <source>
        <dbReference type="PROSITE" id="PS50206"/>
    </source>
</evidence>
<dbReference type="FunFam" id="3.40.50.720:FF:000080">
    <property type="entry name" value="Thiazole biosynthesis adenylyltransferase ThiF"/>
    <property type="match status" value="1"/>
</dbReference>
<dbReference type="InterPro" id="IPR035985">
    <property type="entry name" value="Ubiquitin-activating_enz"/>
</dbReference>
<evidence type="ECO:0000313" key="4">
    <source>
        <dbReference type="EMBL" id="ARW63404.1"/>
    </source>
</evidence>
<reference evidence="4" key="1">
    <citation type="journal article" date="2017" name="J. Phycol.">
        <title>Analysis of chloroplast genomes and a supermatrix inform reclassification of the Rhodomelaceae (Rhodophyta).</title>
        <authorList>
            <person name="Diaz-Tapia P."/>
            <person name="Maggs C.A."/>
            <person name="West J.A."/>
            <person name="Verbruggen H."/>
        </authorList>
    </citation>
    <scope>NUCLEOTIDE SEQUENCE</scope>
    <source>
        <strain evidence="4">PD547</strain>
    </source>
</reference>
<dbReference type="AlphaFoldDB" id="A0A1Z1MCC4"/>
<dbReference type="GO" id="GO:0004792">
    <property type="term" value="F:thiosulfate-cyanide sulfurtransferase activity"/>
    <property type="evidence" value="ECO:0007669"/>
    <property type="project" value="TreeGrafter"/>
</dbReference>
<name>A0A1Z1MCC4_9FLOR</name>
<proteinExistence type="inferred from homology"/>
<feature type="domain" description="Rhodanese" evidence="3">
    <location>
        <begin position="269"/>
        <end position="324"/>
    </location>
</feature>
<dbReference type="Pfam" id="PF00899">
    <property type="entry name" value="ThiF"/>
    <property type="match status" value="1"/>
</dbReference>
<keyword evidence="4" id="KW-0934">Plastid</keyword>
<evidence type="ECO:0000256" key="2">
    <source>
        <dbReference type="SAM" id="Phobius"/>
    </source>
</evidence>
<keyword evidence="2" id="KW-1133">Transmembrane helix</keyword>
<gene>
    <name evidence="4" type="primary">moeB</name>
</gene>
<dbReference type="Pfam" id="PF00581">
    <property type="entry name" value="Rhodanese"/>
    <property type="match status" value="1"/>
</dbReference>
<dbReference type="PANTHER" id="PTHR10953">
    <property type="entry name" value="UBIQUITIN-ACTIVATING ENZYME E1"/>
    <property type="match status" value="1"/>
</dbReference>
<dbReference type="SUPFAM" id="SSF52821">
    <property type="entry name" value="Rhodanese/Cell cycle control phosphatase"/>
    <property type="match status" value="1"/>
</dbReference>
<comment type="similarity">
    <text evidence="1">Belongs to the HesA/MoeB/ThiF family.</text>
</comment>
<dbReference type="InterPro" id="IPR000594">
    <property type="entry name" value="ThiF_NAD_FAD-bd"/>
</dbReference>
<dbReference type="Gene3D" id="3.40.50.720">
    <property type="entry name" value="NAD(P)-binding Rossmann-like Domain"/>
    <property type="match status" value="1"/>
</dbReference>
<sequence length="354" mass="40811">MQNQLSKKEIKLYKKQINLEKIGLEGQKKIKKSKILVIGAGGLGCPVLIYLVSSGIGCIGIIDGDEVENSNLNRQILYTIKDLAKTKVAAAKTNLNKINKECEIIVHSYKLNKYNQIEVISYYDIVIDATDNFITRYIIDEACYRLNKVYIYGAASKFEGQSGVFHYQDGIRYKNLYELKFKMMENQCNTEGIMGITTGYIGISQAIETLKIILGLSKKSRDYVNIYEMIEMIVKKKEIKTRRNRINNILTNNTEKAKKKSLIFKKTINTKKSLIVDLKDRQEFIDKHVKQAINIPMSKLKLQQTTKLLRKYEKTNNIIIYCKSIHKRQVASILLKQQIIKHKIINSKNENLIE</sequence>